<sequence length="215" mass="24045">MNTTSPEPVGLRERKKARLRQELINTAVRLFHERGFEGTTTEEIAAAVGVSQRTFFRYFASKEAVVLAAAEGVDQILFEALRARPADEPPFLALRNAMRDHWAHLEREGLHLIGATEDLSARSPEILDTNLRYCRQRQEQLAEVVGERAGVDPATDPRPSLVAAVFFAALNNGYQNWCSEGCQNTERLLRSFLEQLDLLPQAIGDDWGTPQARSA</sequence>
<evidence type="ECO:0000256" key="3">
    <source>
        <dbReference type="ARBA" id="ARBA00023163"/>
    </source>
</evidence>
<evidence type="ECO:0000313" key="8">
    <source>
        <dbReference type="Proteomes" id="UP000467124"/>
    </source>
</evidence>
<feature type="domain" description="HTH tetR-type" evidence="5">
    <location>
        <begin position="17"/>
        <end position="77"/>
    </location>
</feature>
<evidence type="ECO:0000256" key="1">
    <source>
        <dbReference type="ARBA" id="ARBA00023015"/>
    </source>
</evidence>
<keyword evidence="9" id="KW-1185">Reference proteome</keyword>
<feature type="DNA-binding region" description="H-T-H motif" evidence="4">
    <location>
        <begin position="40"/>
        <end position="59"/>
    </location>
</feature>
<protein>
    <submittedName>
        <fullName evidence="7">TetR family transcriptional regulator</fullName>
    </submittedName>
</protein>
<dbReference type="PRINTS" id="PR00455">
    <property type="entry name" value="HTHTETR"/>
</dbReference>
<organism evidence="7 8">
    <name type="scientific">Nocardiopsis alba</name>
    <dbReference type="NCBI Taxonomy" id="53437"/>
    <lineage>
        <taxon>Bacteria</taxon>
        <taxon>Bacillati</taxon>
        <taxon>Actinomycetota</taxon>
        <taxon>Actinomycetes</taxon>
        <taxon>Streptosporangiales</taxon>
        <taxon>Nocardiopsidaceae</taxon>
        <taxon>Nocardiopsis</taxon>
    </lineage>
</organism>
<dbReference type="PROSITE" id="PS50977">
    <property type="entry name" value="HTH_TETR_2"/>
    <property type="match status" value="1"/>
</dbReference>
<dbReference type="InterPro" id="IPR023772">
    <property type="entry name" value="DNA-bd_HTH_TetR-type_CS"/>
</dbReference>
<name>A0A7K2IRH8_9ACTN</name>
<evidence type="ECO:0000313" key="7">
    <source>
        <dbReference type="EMBL" id="MYR32395.1"/>
    </source>
</evidence>
<dbReference type="InterPro" id="IPR050109">
    <property type="entry name" value="HTH-type_TetR-like_transc_reg"/>
</dbReference>
<accession>A0A7K2IRH8</accession>
<reference evidence="7 8" key="1">
    <citation type="journal article" date="2019" name="Nat. Commun.">
        <title>The antimicrobial potential of Streptomyces from insect microbiomes.</title>
        <authorList>
            <person name="Chevrette M.G."/>
            <person name="Carlson C.M."/>
            <person name="Ortega H.E."/>
            <person name="Thomas C."/>
            <person name="Ananiev G.E."/>
            <person name="Barns K.J."/>
            <person name="Book A.J."/>
            <person name="Cagnazzo J."/>
            <person name="Carlos C."/>
            <person name="Flanigan W."/>
            <person name="Grubbs K.J."/>
            <person name="Horn H.A."/>
            <person name="Hoffmann F.M."/>
            <person name="Klassen J.L."/>
            <person name="Knack J.J."/>
            <person name="Lewin G.R."/>
            <person name="McDonald B.R."/>
            <person name="Muller L."/>
            <person name="Melo W.G.P."/>
            <person name="Pinto-Tomas A.A."/>
            <person name="Schmitz A."/>
            <person name="Wendt-Pienkowski E."/>
            <person name="Wildman S."/>
            <person name="Zhao M."/>
            <person name="Zhang F."/>
            <person name="Bugni T.S."/>
            <person name="Andes D.R."/>
            <person name="Pupo M.T."/>
            <person name="Currie C.R."/>
        </authorList>
    </citation>
    <scope>NUCLEOTIDE SEQUENCE [LARGE SCALE GENOMIC DNA]</scope>
    <source>
        <strain evidence="7 8">SID5840</strain>
    </source>
</reference>
<dbReference type="Proteomes" id="UP001585053">
    <property type="component" value="Unassembled WGS sequence"/>
</dbReference>
<proteinExistence type="predicted"/>
<evidence type="ECO:0000259" key="5">
    <source>
        <dbReference type="PROSITE" id="PS50977"/>
    </source>
</evidence>
<evidence type="ECO:0000313" key="6">
    <source>
        <dbReference type="EMBL" id="MFB8770791.1"/>
    </source>
</evidence>
<dbReference type="PROSITE" id="PS01081">
    <property type="entry name" value="HTH_TETR_1"/>
    <property type="match status" value="1"/>
</dbReference>
<dbReference type="Gene3D" id="1.10.357.10">
    <property type="entry name" value="Tetracycline Repressor, domain 2"/>
    <property type="match status" value="1"/>
</dbReference>
<comment type="caution">
    <text evidence="7">The sequence shown here is derived from an EMBL/GenBank/DDBJ whole genome shotgun (WGS) entry which is preliminary data.</text>
</comment>
<keyword evidence="2 4" id="KW-0238">DNA-binding</keyword>
<dbReference type="SUPFAM" id="SSF46689">
    <property type="entry name" value="Homeodomain-like"/>
    <property type="match status" value="1"/>
</dbReference>
<dbReference type="InterPro" id="IPR009057">
    <property type="entry name" value="Homeodomain-like_sf"/>
</dbReference>
<keyword evidence="3" id="KW-0804">Transcription</keyword>
<dbReference type="Pfam" id="PF17754">
    <property type="entry name" value="TetR_C_14"/>
    <property type="match status" value="1"/>
</dbReference>
<dbReference type="AlphaFoldDB" id="A0A7K2IRH8"/>
<dbReference type="GO" id="GO:0000976">
    <property type="term" value="F:transcription cis-regulatory region binding"/>
    <property type="evidence" value="ECO:0007669"/>
    <property type="project" value="TreeGrafter"/>
</dbReference>
<dbReference type="PANTHER" id="PTHR30055">
    <property type="entry name" value="HTH-TYPE TRANSCRIPTIONAL REGULATOR RUTR"/>
    <property type="match status" value="1"/>
</dbReference>
<gene>
    <name evidence="7" type="ORF">GTW20_08950</name>
    <name evidence="6" type="ORF">VSQ78_24065</name>
</gene>
<dbReference type="Pfam" id="PF00440">
    <property type="entry name" value="TetR_N"/>
    <property type="match status" value="1"/>
</dbReference>
<dbReference type="Proteomes" id="UP000467124">
    <property type="component" value="Unassembled WGS sequence"/>
</dbReference>
<evidence type="ECO:0000256" key="4">
    <source>
        <dbReference type="PROSITE-ProRule" id="PRU00335"/>
    </source>
</evidence>
<dbReference type="PANTHER" id="PTHR30055:SF238">
    <property type="entry name" value="MYCOFACTOCIN BIOSYNTHESIS TRANSCRIPTIONAL REGULATOR MFTR-RELATED"/>
    <property type="match status" value="1"/>
</dbReference>
<reference evidence="6 9" key="2">
    <citation type="submission" date="2024-01" db="EMBL/GenBank/DDBJ databases">
        <title>Genome mining of biosynthetic gene clusters to explore secondary metabolites of Streptomyces sp.</title>
        <authorList>
            <person name="Baig A."/>
            <person name="Ajitkumar Shintre N."/>
            <person name="Kumar H."/>
            <person name="Anbarasu A."/>
            <person name="Ramaiah S."/>
        </authorList>
    </citation>
    <scope>NUCLEOTIDE SEQUENCE [LARGE SCALE GENOMIC DNA]</scope>
    <source>
        <strain evidence="6 9">A01</strain>
    </source>
</reference>
<dbReference type="GO" id="GO:0003700">
    <property type="term" value="F:DNA-binding transcription factor activity"/>
    <property type="evidence" value="ECO:0007669"/>
    <property type="project" value="TreeGrafter"/>
</dbReference>
<keyword evidence="1" id="KW-0805">Transcription regulation</keyword>
<dbReference type="EMBL" id="WWHY01000001">
    <property type="protein sequence ID" value="MYR32395.1"/>
    <property type="molecule type" value="Genomic_DNA"/>
</dbReference>
<dbReference type="InterPro" id="IPR041347">
    <property type="entry name" value="MftR_C"/>
</dbReference>
<dbReference type="EMBL" id="JAYMRS010000014">
    <property type="protein sequence ID" value="MFB8770791.1"/>
    <property type="molecule type" value="Genomic_DNA"/>
</dbReference>
<dbReference type="InterPro" id="IPR001647">
    <property type="entry name" value="HTH_TetR"/>
</dbReference>
<evidence type="ECO:0000256" key="2">
    <source>
        <dbReference type="ARBA" id="ARBA00023125"/>
    </source>
</evidence>
<evidence type="ECO:0000313" key="9">
    <source>
        <dbReference type="Proteomes" id="UP001585053"/>
    </source>
</evidence>
<dbReference type="RefSeq" id="WP_161110721.1">
    <property type="nucleotide sequence ID" value="NZ_JAYMRS010000014.1"/>
</dbReference>